<gene>
    <name evidence="1" type="ORF">SAMN05421784_14510</name>
</gene>
<dbReference type="RefSeq" id="WP_010848981.1">
    <property type="nucleotide sequence ID" value="NZ_CAWRBG010000087.1"/>
</dbReference>
<sequence length="81" mass="9145">MTKLFVYQTEVDAYSLARDSCDLIKCAEYLCNQSDIGANVRHLHSCINIIVEKLRKLSKELDIGAVKEIIEPNKSDSDLSK</sequence>
<organism evidence="1 2">
    <name type="scientific">Xenorhabdus koppenhoeferi</name>
    <dbReference type="NCBI Taxonomy" id="351659"/>
    <lineage>
        <taxon>Bacteria</taxon>
        <taxon>Pseudomonadati</taxon>
        <taxon>Pseudomonadota</taxon>
        <taxon>Gammaproteobacteria</taxon>
        <taxon>Enterobacterales</taxon>
        <taxon>Morganellaceae</taxon>
        <taxon>Xenorhabdus</taxon>
    </lineage>
</organism>
<accession>A0A1I7K341</accession>
<protein>
    <submittedName>
        <fullName evidence="1">Uncharacterized protein</fullName>
    </submittedName>
</protein>
<keyword evidence="2" id="KW-1185">Reference proteome</keyword>
<proteinExistence type="predicted"/>
<dbReference type="EMBL" id="FPBJ01000045">
    <property type="protein sequence ID" value="SFU91800.1"/>
    <property type="molecule type" value="Genomic_DNA"/>
</dbReference>
<reference evidence="2" key="1">
    <citation type="submission" date="2016-10" db="EMBL/GenBank/DDBJ databases">
        <authorList>
            <person name="Varghese N."/>
            <person name="Submissions S."/>
        </authorList>
    </citation>
    <scope>NUCLEOTIDE SEQUENCE [LARGE SCALE GENOMIC DNA]</scope>
    <source>
        <strain evidence="2">DSM 18168</strain>
    </source>
</reference>
<evidence type="ECO:0000313" key="2">
    <source>
        <dbReference type="Proteomes" id="UP000242496"/>
    </source>
</evidence>
<dbReference type="OrthoDB" id="9891160at2"/>
<dbReference type="Proteomes" id="UP000242496">
    <property type="component" value="Unassembled WGS sequence"/>
</dbReference>
<name>A0A1I7K341_9GAMM</name>
<evidence type="ECO:0000313" key="1">
    <source>
        <dbReference type="EMBL" id="SFU91800.1"/>
    </source>
</evidence>
<dbReference type="AlphaFoldDB" id="A0A1I7K341"/>